<dbReference type="Gene3D" id="1.10.1040.10">
    <property type="entry name" value="N-(1-d-carboxylethyl)-l-norvaline Dehydrogenase, domain 2"/>
    <property type="match status" value="1"/>
</dbReference>
<dbReference type="InterPro" id="IPR006109">
    <property type="entry name" value="G3P_DH_NAD-dep_C"/>
</dbReference>
<evidence type="ECO:0000256" key="10">
    <source>
        <dbReference type="ARBA" id="ARBA00066687"/>
    </source>
</evidence>
<name>R4KFI4_9FIRM</name>
<dbReference type="UniPathway" id="UPA00940"/>
<feature type="binding site" evidence="15">
    <location>
        <position position="110"/>
    </location>
    <ligand>
        <name>substrate</name>
    </ligand>
</feature>
<dbReference type="KEGG" id="dgi:Desgi_2532"/>
<dbReference type="InterPro" id="IPR036291">
    <property type="entry name" value="NAD(P)-bd_dom_sf"/>
</dbReference>
<comment type="function">
    <text evidence="13">Catalyzes the reduction of the glycolytic intermediate dihydroxyacetone phosphate (DHAP) to sn-glycerol 3-phosphate (G3P), the key precursor for phospholipid synthesis.</text>
</comment>
<dbReference type="GO" id="GO:0141152">
    <property type="term" value="F:glycerol-3-phosphate dehydrogenase (NAD+) activity"/>
    <property type="evidence" value="ECO:0007669"/>
    <property type="project" value="RHEA"/>
</dbReference>
<feature type="domain" description="Glycerol-3-phosphate dehydrogenase NAD-dependent C-terminal" evidence="19">
    <location>
        <begin position="185"/>
        <end position="325"/>
    </location>
</feature>
<feature type="binding site" evidence="13">
    <location>
        <position position="143"/>
    </location>
    <ligand>
        <name>sn-glycerol 3-phosphate</name>
        <dbReference type="ChEBI" id="CHEBI:57597"/>
    </ligand>
</feature>
<dbReference type="FunFam" id="1.10.1040.10:FF:000001">
    <property type="entry name" value="Glycerol-3-phosphate dehydrogenase [NAD(P)+]"/>
    <property type="match status" value="1"/>
</dbReference>
<dbReference type="NCBIfam" id="NF000940">
    <property type="entry name" value="PRK00094.1-2"/>
    <property type="match status" value="1"/>
</dbReference>
<evidence type="ECO:0000259" key="19">
    <source>
        <dbReference type="Pfam" id="PF07479"/>
    </source>
</evidence>
<proteinExistence type="inferred from homology"/>
<protein>
    <recommendedName>
        <fullName evidence="11 13">Glycerol-3-phosphate dehydrogenase [NAD(P)+]</fullName>
        <ecNumber evidence="10 13">1.1.1.94</ecNumber>
    </recommendedName>
    <alternativeName>
        <fullName evidence="13">NAD(P)(+)-dependent glycerol-3-phosphate dehydrogenase</fullName>
    </alternativeName>
    <alternativeName>
        <fullName evidence="12 13">NAD(P)H-dependent dihydroxyacetone-phosphate reductase</fullName>
    </alternativeName>
</protein>
<feature type="binding site" evidence="15">
    <location>
        <begin position="260"/>
        <end position="261"/>
    </location>
    <ligand>
        <name>substrate</name>
    </ligand>
</feature>
<dbReference type="Pfam" id="PF07479">
    <property type="entry name" value="NAD_Gly3P_dh_C"/>
    <property type="match status" value="1"/>
</dbReference>
<evidence type="ECO:0000256" key="7">
    <source>
        <dbReference type="ARBA" id="ARBA00023209"/>
    </source>
</evidence>
<dbReference type="PIRSF" id="PIRSF000114">
    <property type="entry name" value="Glycerol-3-P_dh"/>
    <property type="match status" value="1"/>
</dbReference>
<dbReference type="InterPro" id="IPR011128">
    <property type="entry name" value="G3P_DH_NAD-dep_N"/>
</dbReference>
<dbReference type="GO" id="GO:0046168">
    <property type="term" value="P:glycerol-3-phosphate catabolic process"/>
    <property type="evidence" value="ECO:0007669"/>
    <property type="project" value="InterPro"/>
</dbReference>
<keyword evidence="7 13" id="KW-0594">Phospholipid biosynthesis</keyword>
<evidence type="ECO:0000256" key="15">
    <source>
        <dbReference type="PIRSR" id="PIRSR000114-2"/>
    </source>
</evidence>
<evidence type="ECO:0000259" key="18">
    <source>
        <dbReference type="Pfam" id="PF01210"/>
    </source>
</evidence>
<keyword evidence="8 13" id="KW-1208">Phospholipid metabolism</keyword>
<keyword evidence="5 13" id="KW-0520">NAD</keyword>
<feature type="binding site" evidence="13">
    <location>
        <position position="110"/>
    </location>
    <ligand>
        <name>sn-glycerol 3-phosphate</name>
        <dbReference type="ChEBI" id="CHEBI:57597"/>
    </ligand>
</feature>
<dbReference type="InterPro" id="IPR013328">
    <property type="entry name" value="6PGD_dom2"/>
</dbReference>
<feature type="binding site" evidence="13">
    <location>
        <position position="15"/>
    </location>
    <ligand>
        <name>NADPH</name>
        <dbReference type="ChEBI" id="CHEBI:57783"/>
    </ligand>
</feature>
<evidence type="ECO:0000256" key="16">
    <source>
        <dbReference type="PIRSR" id="PIRSR000114-3"/>
    </source>
</evidence>
<evidence type="ECO:0000256" key="2">
    <source>
        <dbReference type="ARBA" id="ARBA00022516"/>
    </source>
</evidence>
<dbReference type="GO" id="GO:0005975">
    <property type="term" value="P:carbohydrate metabolic process"/>
    <property type="evidence" value="ECO:0007669"/>
    <property type="project" value="InterPro"/>
</dbReference>
<organism evidence="20 21">
    <name type="scientific">Desulfoscipio gibsoniae DSM 7213</name>
    <dbReference type="NCBI Taxonomy" id="767817"/>
    <lineage>
        <taxon>Bacteria</taxon>
        <taxon>Bacillati</taxon>
        <taxon>Bacillota</taxon>
        <taxon>Clostridia</taxon>
        <taxon>Eubacteriales</taxon>
        <taxon>Desulfallaceae</taxon>
        <taxon>Desulfoscipio</taxon>
    </lineage>
</organism>
<dbReference type="eggNOG" id="COG0240">
    <property type="taxonomic scope" value="Bacteria"/>
</dbReference>
<sequence>MAVSYEQITVLGAGSWGTALAYHLVGDGCKVKLWARRMEQVEEINTYRENKRYLPGVFLPDSIQVTADLKQALAGAQCVVFSVPSHTFRAVLRDALPLINTGALIVNTAKGIEENSMLRLSEVFADEAGPSGAEHYAVLSGPSHAEEVAQKMPTAVVVASVSSRTAVLAQDLFMQKNLRVYTNPDIIGVELGGALKNVIALGTGIVDGLTGSDNSKAALMTRGLAEITRLGLTMQANPLTFAGLAGLGDLIVTCTSRHSRNRRAGIEIGRGKTLQQALDEVNMVVEGVRTTRAAHGLAATWGIEMPITEQMYQVLFYDLPPQAAVNNLMTRVKTREVEEVALTKIKWYAERDGAD</sequence>
<evidence type="ECO:0000256" key="12">
    <source>
        <dbReference type="ARBA" id="ARBA00080511"/>
    </source>
</evidence>
<comment type="catalytic activity">
    <reaction evidence="9">
        <text>sn-glycerol 3-phosphate + NADP(+) = dihydroxyacetone phosphate + NADPH + H(+)</text>
        <dbReference type="Rhea" id="RHEA:11096"/>
        <dbReference type="ChEBI" id="CHEBI:15378"/>
        <dbReference type="ChEBI" id="CHEBI:57597"/>
        <dbReference type="ChEBI" id="CHEBI:57642"/>
        <dbReference type="ChEBI" id="CHEBI:57783"/>
        <dbReference type="ChEBI" id="CHEBI:58349"/>
        <dbReference type="EC" id="1.1.1.94"/>
    </reaction>
    <physiologicalReaction direction="right-to-left" evidence="9">
        <dbReference type="Rhea" id="RHEA:11098"/>
    </physiologicalReaction>
</comment>
<feature type="binding site" evidence="13">
    <location>
        <position position="110"/>
    </location>
    <ligand>
        <name>NADPH</name>
        <dbReference type="ChEBI" id="CHEBI:57783"/>
    </ligand>
</feature>
<dbReference type="EC" id="1.1.1.94" evidence="10 13"/>
<evidence type="ECO:0000313" key="21">
    <source>
        <dbReference type="Proteomes" id="UP000013520"/>
    </source>
</evidence>
<feature type="binding site" evidence="13">
    <location>
        <position position="260"/>
    </location>
    <ligand>
        <name>sn-glycerol 3-phosphate</name>
        <dbReference type="ChEBI" id="CHEBI:57597"/>
    </ligand>
</feature>
<evidence type="ECO:0000256" key="11">
    <source>
        <dbReference type="ARBA" id="ARBA00069372"/>
    </source>
</evidence>
<keyword evidence="3 13" id="KW-0521">NADP</keyword>
<dbReference type="PROSITE" id="PS00957">
    <property type="entry name" value="NAD_G3PDH"/>
    <property type="match status" value="1"/>
</dbReference>
<accession>R4KFI4</accession>
<comment type="similarity">
    <text evidence="1 13 17">Belongs to the NAD-dependent glycerol-3-phosphate dehydrogenase family.</text>
</comment>
<dbReference type="SUPFAM" id="SSF51735">
    <property type="entry name" value="NAD(P)-binding Rossmann-fold domains"/>
    <property type="match status" value="1"/>
</dbReference>
<keyword evidence="6 13" id="KW-0443">Lipid metabolism</keyword>
<feature type="binding site" evidence="13">
    <location>
        <position position="145"/>
    </location>
    <ligand>
        <name>NADPH</name>
        <dbReference type="ChEBI" id="CHEBI:57783"/>
    </ligand>
</feature>
<feature type="binding site" evidence="13">
    <location>
        <position position="284"/>
    </location>
    <ligand>
        <name>NADPH</name>
        <dbReference type="ChEBI" id="CHEBI:57783"/>
    </ligand>
</feature>
<evidence type="ECO:0000256" key="6">
    <source>
        <dbReference type="ARBA" id="ARBA00023098"/>
    </source>
</evidence>
<dbReference type="GO" id="GO:0006650">
    <property type="term" value="P:glycerophospholipid metabolic process"/>
    <property type="evidence" value="ECO:0007669"/>
    <property type="project" value="UniProtKB-UniRule"/>
</dbReference>
<dbReference type="NCBIfam" id="NF000941">
    <property type="entry name" value="PRK00094.1-3"/>
    <property type="match status" value="1"/>
</dbReference>
<feature type="binding site" evidence="13">
    <location>
        <position position="259"/>
    </location>
    <ligand>
        <name>sn-glycerol 3-phosphate</name>
        <dbReference type="ChEBI" id="CHEBI:57597"/>
    </ligand>
</feature>
<feature type="binding site" evidence="13">
    <location>
        <position position="196"/>
    </location>
    <ligand>
        <name>sn-glycerol 3-phosphate</name>
        <dbReference type="ChEBI" id="CHEBI:57597"/>
    </ligand>
</feature>
<feature type="binding site" evidence="16">
    <location>
        <begin position="12"/>
        <end position="17"/>
    </location>
    <ligand>
        <name>NAD(+)</name>
        <dbReference type="ChEBI" id="CHEBI:57540"/>
    </ligand>
</feature>
<dbReference type="PRINTS" id="PR00077">
    <property type="entry name" value="GPDHDRGNASE"/>
</dbReference>
<feature type="binding site" evidence="13">
    <location>
        <position position="249"/>
    </location>
    <ligand>
        <name>sn-glycerol 3-phosphate</name>
        <dbReference type="ChEBI" id="CHEBI:57597"/>
    </ligand>
</feature>
<feature type="binding site" evidence="13">
    <location>
        <position position="37"/>
    </location>
    <ligand>
        <name>NADPH</name>
        <dbReference type="ChEBI" id="CHEBI:57783"/>
    </ligand>
</feature>
<feature type="binding site" evidence="16">
    <location>
        <position position="145"/>
    </location>
    <ligand>
        <name>NAD(+)</name>
        <dbReference type="ChEBI" id="CHEBI:57540"/>
    </ligand>
</feature>
<evidence type="ECO:0000256" key="5">
    <source>
        <dbReference type="ARBA" id="ARBA00023027"/>
    </source>
</evidence>
<dbReference type="GO" id="GO:0141153">
    <property type="term" value="F:glycerol-3-phosphate dehydrogenase (NADP+) activity"/>
    <property type="evidence" value="ECO:0007669"/>
    <property type="project" value="RHEA"/>
</dbReference>
<dbReference type="InterPro" id="IPR008927">
    <property type="entry name" value="6-PGluconate_DH-like_C_sf"/>
</dbReference>
<feature type="binding site" evidence="13">
    <location>
        <position position="286"/>
    </location>
    <ligand>
        <name>NADPH</name>
        <dbReference type="ChEBI" id="CHEBI:57783"/>
    </ligand>
</feature>
<comment type="pathway">
    <text evidence="13">Membrane lipid metabolism; glycerophospholipid metabolism.</text>
</comment>
<feature type="binding site" evidence="16">
    <location>
        <position position="260"/>
    </location>
    <ligand>
        <name>NAD(+)</name>
        <dbReference type="ChEBI" id="CHEBI:57540"/>
    </ligand>
</feature>
<dbReference type="GO" id="GO:0005829">
    <property type="term" value="C:cytosol"/>
    <property type="evidence" value="ECO:0007669"/>
    <property type="project" value="TreeGrafter"/>
</dbReference>
<feature type="active site" description="Proton acceptor" evidence="13 14">
    <location>
        <position position="196"/>
    </location>
</feature>
<feature type="binding site" evidence="13">
    <location>
        <position position="53"/>
    </location>
    <ligand>
        <name>NADPH</name>
        <dbReference type="ChEBI" id="CHEBI:57783"/>
    </ligand>
</feature>
<feature type="domain" description="Glycerol-3-phosphate dehydrogenase NAD-dependent N-terminal" evidence="18">
    <location>
        <begin position="7"/>
        <end position="163"/>
    </location>
</feature>
<dbReference type="HAMAP" id="MF_00394">
    <property type="entry name" value="NAD_Glyc3P_dehydrog"/>
    <property type="match status" value="1"/>
</dbReference>
<evidence type="ECO:0000256" key="14">
    <source>
        <dbReference type="PIRSR" id="PIRSR000114-1"/>
    </source>
</evidence>
<comment type="subcellular location">
    <subcellularLocation>
        <location evidence="13">Cytoplasm</location>
    </subcellularLocation>
</comment>
<evidence type="ECO:0000313" key="20">
    <source>
        <dbReference type="EMBL" id="AGL01938.1"/>
    </source>
</evidence>
<feature type="binding site" evidence="13">
    <location>
        <position position="261"/>
    </location>
    <ligand>
        <name>sn-glycerol 3-phosphate</name>
        <dbReference type="ChEBI" id="CHEBI:57597"/>
    </ligand>
</feature>
<feature type="binding site" evidence="13">
    <location>
        <position position="36"/>
    </location>
    <ligand>
        <name>NADPH</name>
        <dbReference type="ChEBI" id="CHEBI:57783"/>
    </ligand>
</feature>
<dbReference type="PANTHER" id="PTHR11728">
    <property type="entry name" value="GLYCEROL-3-PHOSPHATE DEHYDROGENASE"/>
    <property type="match status" value="1"/>
</dbReference>
<dbReference type="GO" id="GO:0051287">
    <property type="term" value="F:NAD binding"/>
    <property type="evidence" value="ECO:0007669"/>
    <property type="project" value="InterPro"/>
</dbReference>
<dbReference type="FunFam" id="3.40.50.720:FF:000019">
    <property type="entry name" value="Glycerol-3-phosphate dehydrogenase [NAD(P)+]"/>
    <property type="match status" value="1"/>
</dbReference>
<dbReference type="HOGENOM" id="CLU_033449_0_2_9"/>
<evidence type="ECO:0000256" key="4">
    <source>
        <dbReference type="ARBA" id="ARBA00023002"/>
    </source>
</evidence>
<evidence type="ECO:0000256" key="9">
    <source>
        <dbReference type="ARBA" id="ARBA00052716"/>
    </source>
</evidence>
<dbReference type="GO" id="GO:0008654">
    <property type="term" value="P:phospholipid biosynthetic process"/>
    <property type="evidence" value="ECO:0007669"/>
    <property type="project" value="UniProtKB-KW"/>
</dbReference>
<keyword evidence="13" id="KW-0547">Nucleotide-binding</keyword>
<dbReference type="PANTHER" id="PTHR11728:SF1">
    <property type="entry name" value="GLYCEROL-3-PHOSPHATE DEHYDROGENASE [NAD(+)] 2, CHLOROPLASTIC"/>
    <property type="match status" value="1"/>
</dbReference>
<feature type="binding site" evidence="13">
    <location>
        <position position="260"/>
    </location>
    <ligand>
        <name>NADPH</name>
        <dbReference type="ChEBI" id="CHEBI:57783"/>
    </ligand>
</feature>
<dbReference type="Proteomes" id="UP000013520">
    <property type="component" value="Chromosome"/>
</dbReference>
<dbReference type="AlphaFoldDB" id="R4KFI4"/>
<evidence type="ECO:0000256" key="17">
    <source>
        <dbReference type="RuleBase" id="RU000437"/>
    </source>
</evidence>
<evidence type="ECO:0000256" key="3">
    <source>
        <dbReference type="ARBA" id="ARBA00022857"/>
    </source>
</evidence>
<comment type="catalytic activity">
    <reaction evidence="13">
        <text>sn-glycerol 3-phosphate + NAD(+) = dihydroxyacetone phosphate + NADH + H(+)</text>
        <dbReference type="Rhea" id="RHEA:11092"/>
        <dbReference type="ChEBI" id="CHEBI:15378"/>
        <dbReference type="ChEBI" id="CHEBI:57540"/>
        <dbReference type="ChEBI" id="CHEBI:57597"/>
        <dbReference type="ChEBI" id="CHEBI:57642"/>
        <dbReference type="ChEBI" id="CHEBI:57945"/>
        <dbReference type="EC" id="1.1.1.94"/>
    </reaction>
</comment>
<dbReference type="InterPro" id="IPR006168">
    <property type="entry name" value="G3P_DH_NAD-dep"/>
</dbReference>
<dbReference type="GO" id="GO:0046167">
    <property type="term" value="P:glycerol-3-phosphate biosynthetic process"/>
    <property type="evidence" value="ECO:0007669"/>
    <property type="project" value="UniProtKB-UniRule"/>
</dbReference>
<dbReference type="Pfam" id="PF01210">
    <property type="entry name" value="NAD_Gly3P_dh_N"/>
    <property type="match status" value="1"/>
</dbReference>
<keyword evidence="21" id="KW-1185">Reference proteome</keyword>
<reference evidence="20 21" key="1">
    <citation type="submission" date="2012-01" db="EMBL/GenBank/DDBJ databases">
        <title>Complete sequence of Desulfotomaculum gibsoniae DSM 7213.</title>
        <authorList>
            <consortium name="US DOE Joint Genome Institute"/>
            <person name="Lucas S."/>
            <person name="Han J."/>
            <person name="Lapidus A."/>
            <person name="Cheng J.-F."/>
            <person name="Goodwin L."/>
            <person name="Pitluck S."/>
            <person name="Peters L."/>
            <person name="Ovchinnikova G."/>
            <person name="Teshima H."/>
            <person name="Detter J.C."/>
            <person name="Han C."/>
            <person name="Tapia R."/>
            <person name="Land M."/>
            <person name="Hauser L."/>
            <person name="Kyrpides N."/>
            <person name="Ivanova N."/>
            <person name="Pagani I."/>
            <person name="Parshina S."/>
            <person name="Plugge C."/>
            <person name="Muyzer G."/>
            <person name="Kuever J."/>
            <person name="Ivanova A."/>
            <person name="Nazina T."/>
            <person name="Klenk H.-P."/>
            <person name="Brambilla E."/>
            <person name="Spring S."/>
            <person name="Stams A.F."/>
            <person name="Woyke T."/>
        </authorList>
    </citation>
    <scope>NUCLEOTIDE SEQUENCE [LARGE SCALE GENOMIC DNA]</scope>
    <source>
        <strain evidence="20 21">DSM 7213</strain>
    </source>
</reference>
<feature type="binding site" evidence="13">
    <location>
        <position position="141"/>
    </location>
    <ligand>
        <name>sn-glycerol 3-phosphate</name>
        <dbReference type="ChEBI" id="CHEBI:57597"/>
    </ligand>
</feature>
<gene>
    <name evidence="13" type="primary">gpsA</name>
    <name evidence="20" type="ORF">Desgi_2532</name>
</gene>
<dbReference type="STRING" id="767817.Desgi_2532"/>
<dbReference type="RefSeq" id="WP_006521666.1">
    <property type="nucleotide sequence ID" value="NC_021184.1"/>
</dbReference>
<keyword evidence="13" id="KW-0963">Cytoplasm</keyword>
<keyword evidence="4 13" id="KW-0560">Oxidoreductase</keyword>
<dbReference type="Gene3D" id="3.40.50.720">
    <property type="entry name" value="NAD(P)-binding Rossmann-like Domain"/>
    <property type="match status" value="1"/>
</dbReference>
<evidence type="ECO:0000256" key="8">
    <source>
        <dbReference type="ARBA" id="ARBA00023264"/>
    </source>
</evidence>
<dbReference type="NCBIfam" id="NF000942">
    <property type="entry name" value="PRK00094.1-4"/>
    <property type="match status" value="1"/>
</dbReference>
<dbReference type="SUPFAM" id="SSF48179">
    <property type="entry name" value="6-phosphogluconate dehydrogenase C-terminal domain-like"/>
    <property type="match status" value="1"/>
</dbReference>
<feature type="binding site" evidence="13">
    <location>
        <position position="16"/>
    </location>
    <ligand>
        <name>NADPH</name>
        <dbReference type="ChEBI" id="CHEBI:57783"/>
    </ligand>
</feature>
<evidence type="ECO:0000256" key="13">
    <source>
        <dbReference type="HAMAP-Rule" id="MF_00394"/>
    </source>
</evidence>
<keyword evidence="2 13" id="KW-0444">Lipid biosynthesis</keyword>
<evidence type="ECO:0000256" key="1">
    <source>
        <dbReference type="ARBA" id="ARBA00011009"/>
    </source>
</evidence>
<dbReference type="EMBL" id="CP003273">
    <property type="protein sequence ID" value="AGL01938.1"/>
    <property type="molecule type" value="Genomic_DNA"/>
</dbReference>